<dbReference type="PANTHER" id="PTHR43540">
    <property type="entry name" value="PEROXYUREIDOACRYLATE/UREIDOACRYLATE AMIDOHYDROLASE-RELATED"/>
    <property type="match status" value="1"/>
</dbReference>
<dbReference type="Pfam" id="PF00857">
    <property type="entry name" value="Isochorismatase"/>
    <property type="match status" value="1"/>
</dbReference>
<keyword evidence="3" id="KW-1133">Transmembrane helix</keyword>
<dbReference type="Gene3D" id="3.40.50.850">
    <property type="entry name" value="Isochorismatase-like"/>
    <property type="match status" value="1"/>
</dbReference>
<dbReference type="InterPro" id="IPR000868">
    <property type="entry name" value="Isochorismatase-like_dom"/>
</dbReference>
<dbReference type="Pfam" id="PF07690">
    <property type="entry name" value="MFS_1"/>
    <property type="match status" value="1"/>
</dbReference>
<accession>A0ABV6TEQ6</accession>
<feature type="transmembrane region" description="Helical" evidence="3">
    <location>
        <begin position="125"/>
        <end position="149"/>
    </location>
</feature>
<feature type="transmembrane region" description="Helical" evidence="3">
    <location>
        <begin position="26"/>
        <end position="44"/>
    </location>
</feature>
<dbReference type="InterPro" id="IPR036380">
    <property type="entry name" value="Isochorismatase-like_sf"/>
</dbReference>
<evidence type="ECO:0000259" key="4">
    <source>
        <dbReference type="Pfam" id="PF00857"/>
    </source>
</evidence>
<dbReference type="RefSeq" id="WP_394317390.1">
    <property type="nucleotide sequence ID" value="NZ_JBHMQV010000009.1"/>
</dbReference>
<feature type="transmembrane region" description="Helical" evidence="3">
    <location>
        <begin position="155"/>
        <end position="177"/>
    </location>
</feature>
<evidence type="ECO:0000313" key="6">
    <source>
        <dbReference type="Proteomes" id="UP001589887"/>
    </source>
</evidence>
<dbReference type="InterPro" id="IPR011701">
    <property type="entry name" value="MFS"/>
</dbReference>
<feature type="transmembrane region" description="Helical" evidence="3">
    <location>
        <begin position="224"/>
        <end position="244"/>
    </location>
</feature>
<feature type="transmembrane region" description="Helical" evidence="3">
    <location>
        <begin position="91"/>
        <end position="113"/>
    </location>
</feature>
<dbReference type="InterPro" id="IPR036259">
    <property type="entry name" value="MFS_trans_sf"/>
</dbReference>
<organism evidence="5 6">
    <name type="scientific">Streptomyces noboritoensis</name>
    <dbReference type="NCBI Taxonomy" id="67337"/>
    <lineage>
        <taxon>Bacteria</taxon>
        <taxon>Bacillati</taxon>
        <taxon>Actinomycetota</taxon>
        <taxon>Actinomycetes</taxon>
        <taxon>Kitasatosporales</taxon>
        <taxon>Streptomycetaceae</taxon>
        <taxon>Streptomyces</taxon>
    </lineage>
</organism>
<evidence type="ECO:0000313" key="5">
    <source>
        <dbReference type="EMBL" id="MFC0843691.1"/>
    </source>
</evidence>
<dbReference type="Proteomes" id="UP001589887">
    <property type="component" value="Unassembled WGS sequence"/>
</dbReference>
<keyword evidence="1" id="KW-0378">Hydrolase</keyword>
<gene>
    <name evidence="5" type="ORF">ACFH04_08150</name>
</gene>
<dbReference type="Gene3D" id="1.20.1250.20">
    <property type="entry name" value="MFS general substrate transporter like domains"/>
    <property type="match status" value="1"/>
</dbReference>
<name>A0ABV6TEQ6_9ACTN</name>
<feature type="transmembrane region" description="Helical" evidence="3">
    <location>
        <begin position="198"/>
        <end position="218"/>
    </location>
</feature>
<keyword evidence="3" id="KW-0812">Transmembrane</keyword>
<evidence type="ECO:0000256" key="3">
    <source>
        <dbReference type="SAM" id="Phobius"/>
    </source>
</evidence>
<dbReference type="EMBL" id="JBHMQV010000009">
    <property type="protein sequence ID" value="MFC0843691.1"/>
    <property type="molecule type" value="Genomic_DNA"/>
</dbReference>
<keyword evidence="6" id="KW-1185">Reference proteome</keyword>
<reference evidence="5 6" key="1">
    <citation type="submission" date="2024-09" db="EMBL/GenBank/DDBJ databases">
        <authorList>
            <person name="Sun Q."/>
            <person name="Mori K."/>
        </authorList>
    </citation>
    <scope>NUCLEOTIDE SEQUENCE [LARGE SCALE GENOMIC DNA]</scope>
    <source>
        <strain evidence="5 6">JCM 4557</strain>
    </source>
</reference>
<dbReference type="SUPFAM" id="SSF52499">
    <property type="entry name" value="Isochorismatase-like hydrolases"/>
    <property type="match status" value="1"/>
</dbReference>
<dbReference type="InterPro" id="IPR050272">
    <property type="entry name" value="Isochorismatase-like_hydrls"/>
</dbReference>
<feature type="region of interest" description="Disordered" evidence="2">
    <location>
        <begin position="254"/>
        <end position="273"/>
    </location>
</feature>
<proteinExistence type="predicted"/>
<evidence type="ECO:0000256" key="1">
    <source>
        <dbReference type="ARBA" id="ARBA00022801"/>
    </source>
</evidence>
<dbReference type="SUPFAM" id="SSF103473">
    <property type="entry name" value="MFS general substrate transporter"/>
    <property type="match status" value="1"/>
</dbReference>
<feature type="transmembrane region" description="Helical" evidence="3">
    <location>
        <begin position="64"/>
        <end position="85"/>
    </location>
</feature>
<protein>
    <submittedName>
        <fullName evidence="5">Isochorismatase family protein</fullName>
    </submittedName>
</protein>
<feature type="domain" description="Isochorismatase-like" evidence="4">
    <location>
        <begin position="279"/>
        <end position="402"/>
    </location>
</feature>
<sequence>MRRPALPATVAVSVAAALTQYGVSAWNAWHAVCASAGLVLLVVCAPKLLPRHTWRAGSGLPATVLLRALTSGAFFTLEAFVPLMLSTARHVPGVVTGLAFTGAALAWAGASWVQGRLHDRVLRHRLVAVGASIMAMALAVAALCTLPAVPPAAAASSMAIAAVGMGLATPSLTLLSLAHSPADRQGYASGAMQTAQSLGQTLVLAVTSALFTALSAAWASRLPAFAGAYALLILPIAGAALLAGRTRVADAGPHDTLTLSDASGEGQPHRPLPPTPHRAALLVIDMQNDMRPLMHRPETTVATIAELSARARAANIAVITVQQQGCGDVLPPLAPHSGEQVVTKTCADAFLHTGLDETLTRLGVTEVLVTGFATENCVETTARQALSHGYDLVLVADGHTTSLRSQPTDFAPPDQAIAHHNEIYRHIDFPDRSVRVLPSAEVDFMASPLKLKRPLSHTSVPDA</sequence>
<keyword evidence="3" id="KW-0472">Membrane</keyword>
<comment type="caution">
    <text evidence="5">The sequence shown here is derived from an EMBL/GenBank/DDBJ whole genome shotgun (WGS) entry which is preliminary data.</text>
</comment>
<evidence type="ECO:0000256" key="2">
    <source>
        <dbReference type="SAM" id="MobiDB-lite"/>
    </source>
</evidence>